<gene>
    <name evidence="1" type="ORF">GCM10017781_37970</name>
    <name evidence="2" type="ORF">HNQ07_004004</name>
</gene>
<dbReference type="Proteomes" id="UP000619376">
    <property type="component" value="Unassembled WGS sequence"/>
</dbReference>
<evidence type="ECO:0000313" key="4">
    <source>
        <dbReference type="Proteomes" id="UP000619376"/>
    </source>
</evidence>
<dbReference type="EMBL" id="JACHFK010000013">
    <property type="protein sequence ID" value="MBB5378497.1"/>
    <property type="molecule type" value="Genomic_DNA"/>
</dbReference>
<evidence type="ECO:0000313" key="3">
    <source>
        <dbReference type="Proteomes" id="UP000539473"/>
    </source>
</evidence>
<reference evidence="2 3" key="3">
    <citation type="submission" date="2020-08" db="EMBL/GenBank/DDBJ databases">
        <title>Genomic Encyclopedia of Type Strains, Phase IV (KMG-IV): sequencing the most valuable type-strain genomes for metagenomic binning, comparative biology and taxonomic classification.</title>
        <authorList>
            <person name="Goeker M."/>
        </authorList>
    </citation>
    <scope>NUCLEOTIDE SEQUENCE [LARGE SCALE GENOMIC DNA]</scope>
    <source>
        <strain evidence="2 3">DSM 27521</strain>
    </source>
</reference>
<dbReference type="RefSeq" id="WP_184115039.1">
    <property type="nucleotide sequence ID" value="NZ_BNAJ01000012.1"/>
</dbReference>
<evidence type="ECO:0000313" key="2">
    <source>
        <dbReference type="EMBL" id="MBB5378497.1"/>
    </source>
</evidence>
<proteinExistence type="predicted"/>
<comment type="caution">
    <text evidence="2">The sequence shown here is derived from an EMBL/GenBank/DDBJ whole genome shotgun (WGS) entry which is preliminary data.</text>
</comment>
<accession>A0A7W8KI28</accession>
<evidence type="ECO:0000313" key="1">
    <source>
        <dbReference type="EMBL" id="GHF58140.1"/>
    </source>
</evidence>
<reference evidence="4" key="2">
    <citation type="journal article" date="2019" name="Int. J. Syst. Evol. Microbiol.">
        <title>The Global Catalogue of Microorganisms (GCM) 10K type strain sequencing project: providing services to taxonomists for standard genome sequencing and annotation.</title>
        <authorList>
            <consortium name="The Broad Institute Genomics Platform"/>
            <consortium name="The Broad Institute Genome Sequencing Center for Infectious Disease"/>
            <person name="Wu L."/>
            <person name="Ma J."/>
        </authorList>
    </citation>
    <scope>NUCLEOTIDE SEQUENCE [LARGE SCALE GENOMIC DNA]</scope>
    <source>
        <strain evidence="4">CGMCC 1.18437</strain>
    </source>
</reference>
<dbReference type="AlphaFoldDB" id="A0A7W8KI28"/>
<dbReference type="Proteomes" id="UP000539473">
    <property type="component" value="Unassembled WGS sequence"/>
</dbReference>
<keyword evidence="4" id="KW-1185">Reference proteome</keyword>
<reference evidence="1" key="1">
    <citation type="journal article" date="2014" name="Int. J. Syst. Evol. Microbiol.">
        <title>Complete genome of a new Firmicutes species belonging to the dominant human colonic microbiota ('Ruminococcus bicirculans') reveals two chromosomes and a selective capacity to utilize plant glucans.</title>
        <authorList>
            <consortium name="NISC Comparative Sequencing Program"/>
            <person name="Wegmann U."/>
            <person name="Louis P."/>
            <person name="Goesmann A."/>
            <person name="Henrissat B."/>
            <person name="Duncan S.H."/>
            <person name="Flint H.J."/>
        </authorList>
    </citation>
    <scope>NUCLEOTIDE SEQUENCE</scope>
    <source>
        <strain evidence="1">CGMCC 1.18437</strain>
    </source>
</reference>
<organism evidence="2 3">
    <name type="scientific">Deinococcus metalli</name>
    <dbReference type="NCBI Taxonomy" id="1141878"/>
    <lineage>
        <taxon>Bacteria</taxon>
        <taxon>Thermotogati</taxon>
        <taxon>Deinococcota</taxon>
        <taxon>Deinococci</taxon>
        <taxon>Deinococcales</taxon>
        <taxon>Deinococcaceae</taxon>
        <taxon>Deinococcus</taxon>
    </lineage>
</organism>
<sequence>MLYRKQRTSLPVWLSGLLVVVAVVLGFLAGRSSAPPATLATLLAPDERHLRQASGALDIVELEYARGLAGSAQSVAASRRAAQQAHSELGQVKVLPQVRPAEVRAAQDALTTVSRAVQSSQPLGTLASLIRQARDRLAALAITGSGNLTSARPE</sequence>
<dbReference type="EMBL" id="BNAJ01000012">
    <property type="protein sequence ID" value="GHF58140.1"/>
    <property type="molecule type" value="Genomic_DNA"/>
</dbReference>
<reference evidence="1" key="4">
    <citation type="submission" date="2024-05" db="EMBL/GenBank/DDBJ databases">
        <authorList>
            <person name="Sun Q."/>
            <person name="Zhou Y."/>
        </authorList>
    </citation>
    <scope>NUCLEOTIDE SEQUENCE</scope>
    <source>
        <strain evidence="1">CGMCC 1.18437</strain>
    </source>
</reference>
<name>A0A7W8KI28_9DEIO</name>
<protein>
    <submittedName>
        <fullName evidence="2">Uncharacterized protein</fullName>
    </submittedName>
</protein>